<dbReference type="GeneID" id="108665830"/>
<keyword evidence="5 6" id="KW-0472">Membrane</keyword>
<protein>
    <submittedName>
        <fullName evidence="8">Transmembrane protein 45A</fullName>
    </submittedName>
</protein>
<comment type="subcellular location">
    <subcellularLocation>
        <location evidence="1">Membrane</location>
        <topology evidence="1">Multi-pass membrane protein</topology>
    </subcellularLocation>
</comment>
<feature type="transmembrane region" description="Helical" evidence="6">
    <location>
        <begin position="229"/>
        <end position="247"/>
    </location>
</feature>
<feature type="transmembrane region" description="Helical" evidence="6">
    <location>
        <begin position="198"/>
        <end position="217"/>
    </location>
</feature>
<keyword evidence="7" id="KW-1185">Reference proteome</keyword>
<dbReference type="Proteomes" id="UP000694843">
    <property type="component" value="Unplaced"/>
</dbReference>
<dbReference type="Pfam" id="PF04819">
    <property type="entry name" value="DUF716"/>
    <property type="match status" value="1"/>
</dbReference>
<dbReference type="RefSeq" id="XP_018008123.1">
    <property type="nucleotide sequence ID" value="XM_018152634.2"/>
</dbReference>
<evidence type="ECO:0000313" key="8">
    <source>
        <dbReference type="RefSeq" id="XP_018008123.1"/>
    </source>
</evidence>
<gene>
    <name evidence="8" type="primary">LOC108665830</name>
</gene>
<evidence type="ECO:0000313" key="7">
    <source>
        <dbReference type="Proteomes" id="UP000694843"/>
    </source>
</evidence>
<evidence type="ECO:0000256" key="3">
    <source>
        <dbReference type="ARBA" id="ARBA00022692"/>
    </source>
</evidence>
<dbReference type="InterPro" id="IPR006904">
    <property type="entry name" value="DUF716"/>
</dbReference>
<evidence type="ECO:0000256" key="2">
    <source>
        <dbReference type="ARBA" id="ARBA00006948"/>
    </source>
</evidence>
<feature type="transmembrane region" description="Helical" evidence="6">
    <location>
        <begin position="47"/>
        <end position="66"/>
    </location>
</feature>
<dbReference type="InterPro" id="IPR042127">
    <property type="entry name" value="TMEM45"/>
</dbReference>
<dbReference type="OMA" id="NGREPIN"/>
<evidence type="ECO:0000256" key="1">
    <source>
        <dbReference type="ARBA" id="ARBA00004141"/>
    </source>
</evidence>
<feature type="transmembrane region" description="Helical" evidence="6">
    <location>
        <begin position="137"/>
        <end position="156"/>
    </location>
</feature>
<reference evidence="8" key="1">
    <citation type="submission" date="2025-08" db="UniProtKB">
        <authorList>
            <consortium name="RefSeq"/>
        </authorList>
    </citation>
    <scope>IDENTIFICATION</scope>
    <source>
        <tissue evidence="8">Whole organism</tissue>
    </source>
</reference>
<dbReference type="AlphaFoldDB" id="A0A8B7N411"/>
<keyword evidence="3 6" id="KW-0812">Transmembrane</keyword>
<organism evidence="7 8">
    <name type="scientific">Hyalella azteca</name>
    <name type="common">Amphipod</name>
    <dbReference type="NCBI Taxonomy" id="294128"/>
    <lineage>
        <taxon>Eukaryota</taxon>
        <taxon>Metazoa</taxon>
        <taxon>Ecdysozoa</taxon>
        <taxon>Arthropoda</taxon>
        <taxon>Crustacea</taxon>
        <taxon>Multicrustacea</taxon>
        <taxon>Malacostraca</taxon>
        <taxon>Eumalacostraca</taxon>
        <taxon>Peracarida</taxon>
        <taxon>Amphipoda</taxon>
        <taxon>Senticaudata</taxon>
        <taxon>Talitrida</taxon>
        <taxon>Talitroidea</taxon>
        <taxon>Hyalellidae</taxon>
        <taxon>Hyalella</taxon>
    </lineage>
</organism>
<comment type="similarity">
    <text evidence="2">Belongs to the TMEM45 family.</text>
</comment>
<evidence type="ECO:0000256" key="4">
    <source>
        <dbReference type="ARBA" id="ARBA00022989"/>
    </source>
</evidence>
<keyword evidence="4 6" id="KW-1133">Transmembrane helix</keyword>
<feature type="transmembrane region" description="Helical" evidence="6">
    <location>
        <begin position="168"/>
        <end position="186"/>
    </location>
</feature>
<evidence type="ECO:0000256" key="6">
    <source>
        <dbReference type="SAM" id="Phobius"/>
    </source>
</evidence>
<proteinExistence type="inferred from homology"/>
<feature type="transmembrane region" description="Helical" evidence="6">
    <location>
        <begin position="107"/>
        <end position="125"/>
    </location>
</feature>
<sequence>MEEQAAVDFVHENGQHVMDPGAIERGGLNHSALEALLLDPGTLGGHVIPGLMLLLFGFLWTFNILYKYHVARKGAILLGRSNYTLHYRSRLFSTHHTGHCTNSSVEAYVMVICTTLGFIGEIIMGFSGGEFVVISNTHHMCMYFFYGLTALTHILMCRKHPIPADSDYAMFIVACIVKALLFQGHVNGREPINAQVHMFLVYAILLTTMFTLMELAAPRNVLPSLGRTFCILVQGYWFCTAGFILYPPSFMPTWDDHNRAQMALLPTLFVVNIAVTCVSALAINYVVASRVNSINAQTISRILNNSEKRGPHTLLNNETGKPLISDSDCEC</sequence>
<dbReference type="KEGG" id="hazt:108665830"/>
<evidence type="ECO:0000256" key="5">
    <source>
        <dbReference type="ARBA" id="ARBA00023136"/>
    </source>
</evidence>
<feature type="transmembrane region" description="Helical" evidence="6">
    <location>
        <begin position="267"/>
        <end position="287"/>
    </location>
</feature>
<dbReference type="PANTHER" id="PTHR16007:SF15">
    <property type="entry name" value="TRANSMEMBRANE PROTEIN 45B"/>
    <property type="match status" value="1"/>
</dbReference>
<accession>A0A8B7N411</accession>
<dbReference type="PANTHER" id="PTHR16007">
    <property type="entry name" value="EPIDIDYMAL MEMBRANE PROTEIN E9-RELATED"/>
    <property type="match status" value="1"/>
</dbReference>
<dbReference type="GO" id="GO:0016020">
    <property type="term" value="C:membrane"/>
    <property type="evidence" value="ECO:0007669"/>
    <property type="project" value="UniProtKB-SubCell"/>
</dbReference>
<dbReference type="OrthoDB" id="551896at2759"/>
<name>A0A8B7N411_HYAAZ</name>